<evidence type="ECO:0000313" key="2">
    <source>
        <dbReference type="EMBL" id="AZN38472.1"/>
    </source>
</evidence>
<dbReference type="Gene3D" id="3.30.457.10">
    <property type="entry name" value="Copper amine oxidase-like, N-terminal domain"/>
    <property type="match status" value="1"/>
</dbReference>
<dbReference type="SUPFAM" id="SSF55383">
    <property type="entry name" value="Copper amine oxidase, domain N"/>
    <property type="match status" value="1"/>
</dbReference>
<dbReference type="Proteomes" id="UP000272528">
    <property type="component" value="Chromosome"/>
</dbReference>
<sequence>MAQAANQVVPVTIEYPSGDIVKLDHQEDYRIDNGRLMLWAGYVPSILPFAVASKGVYMIGDKTLQIDAVDYDYPGERRAGFTIKIGEKKFTDHIRNQVIKISQPAELIKGRVYVPLRTIAEAYSCVVQFTKDSNGTTVSIQSIYK</sequence>
<dbReference type="EMBL" id="CP034437">
    <property type="protein sequence ID" value="AZN38472.1"/>
    <property type="molecule type" value="Genomic_DNA"/>
</dbReference>
<organism evidence="2 3">
    <name type="scientific">Paenibacillus albus</name>
    <dbReference type="NCBI Taxonomy" id="2495582"/>
    <lineage>
        <taxon>Bacteria</taxon>
        <taxon>Bacillati</taxon>
        <taxon>Bacillota</taxon>
        <taxon>Bacilli</taxon>
        <taxon>Bacillales</taxon>
        <taxon>Paenibacillaceae</taxon>
        <taxon>Paenibacillus</taxon>
    </lineage>
</organism>
<dbReference type="Pfam" id="PF07833">
    <property type="entry name" value="Cu_amine_oxidN1"/>
    <property type="match status" value="1"/>
</dbReference>
<dbReference type="OrthoDB" id="2617478at2"/>
<gene>
    <name evidence="2" type="ORF">EJC50_01415</name>
</gene>
<evidence type="ECO:0000313" key="3">
    <source>
        <dbReference type="Proteomes" id="UP000272528"/>
    </source>
</evidence>
<reference evidence="3" key="1">
    <citation type="submission" date="2018-12" db="EMBL/GenBank/DDBJ databases">
        <title>Genome sequence of Peanibacillus sp.</title>
        <authorList>
            <person name="Subramani G."/>
            <person name="Srinivasan S."/>
            <person name="Kim M.K."/>
        </authorList>
    </citation>
    <scope>NUCLEOTIDE SEQUENCE [LARGE SCALE GENOMIC DNA]</scope>
    <source>
        <strain evidence="3">18JY67-1</strain>
    </source>
</reference>
<accession>A0A3S8ZYD7</accession>
<dbReference type="AlphaFoldDB" id="A0A3S8ZYD7"/>
<keyword evidence="3" id="KW-1185">Reference proteome</keyword>
<dbReference type="InterPro" id="IPR012854">
    <property type="entry name" value="Cu_amine_oxidase-like_N"/>
</dbReference>
<protein>
    <recommendedName>
        <fullName evidence="1">Copper amine oxidase-like N-terminal domain-containing protein</fullName>
    </recommendedName>
</protein>
<evidence type="ECO:0000259" key="1">
    <source>
        <dbReference type="Pfam" id="PF07833"/>
    </source>
</evidence>
<dbReference type="KEGG" id="palb:EJC50_01415"/>
<name>A0A3S8ZYD7_9BACL</name>
<feature type="domain" description="Copper amine oxidase-like N-terminal" evidence="1">
    <location>
        <begin position="83"/>
        <end position="134"/>
    </location>
</feature>
<dbReference type="RefSeq" id="WP_126011616.1">
    <property type="nucleotide sequence ID" value="NZ_CP034437.1"/>
</dbReference>
<dbReference type="InterPro" id="IPR036582">
    <property type="entry name" value="Mao_N_sf"/>
</dbReference>
<proteinExistence type="predicted"/>